<sequence>MSVKCGQERLALCREGRVAMTDNACGLQLLALLNNPPFDKDMALCSLIDGAKFDGLARISLPSDHSVELYFLLGESARPDAMYAGPILLRHIRGGQCPLLAKLLCTAGSAHFMSLIVTDQPLPPLLARLTWLTDVVHDDGTEWIMRYYDPLVLPHWLDVLEPAQRKAALADITGWLYLDARGRPQTVPGDRHMAPAPVKSEPMSLTEHQYVELMNRTLPYMVMKQIENDDAQALDVLPPDQRYDFFFQQLGQAQAYGLSSATDLKSYCMLALMFGADFHLAPPAAIALQAAGTAQSFSDRVLAWSPGQWAALEDISATRA</sequence>
<reference evidence="2 3" key="1">
    <citation type="submission" date="2019-10" db="EMBL/GenBank/DDBJ databases">
        <title>Three novel species isolated from a subtropical stream in China.</title>
        <authorList>
            <person name="Lu H."/>
        </authorList>
    </citation>
    <scope>NUCLEOTIDE SEQUENCE [LARGE SCALE GENOMIC DNA]</scope>
    <source>
        <strain evidence="2 3">FT13W</strain>
    </source>
</reference>
<accession>A0A6I1IB41</accession>
<name>A0A6I1IB41_9BURK</name>
<evidence type="ECO:0000259" key="1">
    <source>
        <dbReference type="Pfam" id="PF13503"/>
    </source>
</evidence>
<keyword evidence="3" id="KW-1185">Reference proteome</keyword>
<comment type="caution">
    <text evidence="2">The sequence shown here is derived from an EMBL/GenBank/DDBJ whole genome shotgun (WGS) entry which is preliminary data.</text>
</comment>
<evidence type="ECO:0000313" key="2">
    <source>
        <dbReference type="EMBL" id="KAB8064607.1"/>
    </source>
</evidence>
<feature type="domain" description="DUF4123" evidence="1">
    <location>
        <begin position="47"/>
        <end position="166"/>
    </location>
</feature>
<dbReference type="Pfam" id="PF13503">
    <property type="entry name" value="DUF4123"/>
    <property type="match status" value="1"/>
</dbReference>
<gene>
    <name evidence="2" type="ORF">GCN75_11600</name>
</gene>
<dbReference type="InterPro" id="IPR025391">
    <property type="entry name" value="DUF4123"/>
</dbReference>
<protein>
    <submittedName>
        <fullName evidence="2">DUF4123 domain-containing protein</fullName>
    </submittedName>
</protein>
<evidence type="ECO:0000313" key="3">
    <source>
        <dbReference type="Proteomes" id="UP000468717"/>
    </source>
</evidence>
<proteinExistence type="predicted"/>
<dbReference type="EMBL" id="WFLI01000011">
    <property type="protein sequence ID" value="KAB8064607.1"/>
    <property type="molecule type" value="Genomic_DNA"/>
</dbReference>
<dbReference type="Proteomes" id="UP000468717">
    <property type="component" value="Unassembled WGS sequence"/>
</dbReference>
<organism evidence="2 3">
    <name type="scientific">Janthinobacterium violaceinigrum</name>
    <dbReference type="NCBI Taxonomy" id="2654252"/>
    <lineage>
        <taxon>Bacteria</taxon>
        <taxon>Pseudomonadati</taxon>
        <taxon>Pseudomonadota</taxon>
        <taxon>Betaproteobacteria</taxon>
        <taxon>Burkholderiales</taxon>
        <taxon>Oxalobacteraceae</taxon>
        <taxon>Janthinobacterium</taxon>
    </lineage>
</organism>
<dbReference type="AlphaFoldDB" id="A0A6I1IB41"/>